<feature type="region of interest" description="Disordered" evidence="3">
    <location>
        <begin position="124"/>
        <end position="161"/>
    </location>
</feature>
<dbReference type="PROSITE" id="PS50021">
    <property type="entry name" value="CH"/>
    <property type="match status" value="1"/>
</dbReference>
<protein>
    <recommendedName>
        <fullName evidence="2">Transgelin</fullName>
    </recommendedName>
</protein>
<dbReference type="PROSITE" id="PS01052">
    <property type="entry name" value="CALPONIN_1"/>
    <property type="match status" value="1"/>
</dbReference>
<comment type="similarity">
    <text evidence="1 2">Belongs to the calponin family.</text>
</comment>
<keyword evidence="5" id="KW-1185">Reference proteome</keyword>
<sequence length="161" mass="17779">LQSKYDPELAAELTKWVSSIIGEDLPCTGDKKEFHTTFRNGVVLCKLANAIKPQSVKKINQGNSPFVFMGNIEGFLNTIKKMGVPDQETFQTTELVEGTNLYAVQCCLYSLGRKWHKIRHSRDSVHSEAKAKTSGDVIGLQMGSNKGATQSGQSFGNTRHM</sequence>
<dbReference type="InterPro" id="IPR036872">
    <property type="entry name" value="CH_dom_sf"/>
</dbReference>
<gene>
    <name evidence="6" type="primary">LOC106817539</name>
</gene>
<name>A0ABM1EZS7_PRICU</name>
<dbReference type="PANTHER" id="PTHR47385:SF14">
    <property type="entry name" value="TRANSGELIN"/>
    <property type="match status" value="1"/>
</dbReference>
<dbReference type="SUPFAM" id="SSF47576">
    <property type="entry name" value="Calponin-homology domain, CH-domain"/>
    <property type="match status" value="1"/>
</dbReference>
<dbReference type="PRINTS" id="PR00888">
    <property type="entry name" value="SM22CALPONIN"/>
</dbReference>
<evidence type="ECO:0000313" key="6">
    <source>
        <dbReference type="RefSeq" id="XP_014677698.1"/>
    </source>
</evidence>
<organism evidence="5 6">
    <name type="scientific">Priapulus caudatus</name>
    <name type="common">Priapulid worm</name>
    <dbReference type="NCBI Taxonomy" id="37621"/>
    <lineage>
        <taxon>Eukaryota</taxon>
        <taxon>Metazoa</taxon>
        <taxon>Ecdysozoa</taxon>
        <taxon>Scalidophora</taxon>
        <taxon>Priapulida</taxon>
        <taxon>Priapulimorpha</taxon>
        <taxon>Priapulimorphida</taxon>
        <taxon>Priapulidae</taxon>
        <taxon>Priapulus</taxon>
    </lineage>
</organism>
<dbReference type="SMART" id="SM00033">
    <property type="entry name" value="CH"/>
    <property type="match status" value="1"/>
</dbReference>
<dbReference type="PANTHER" id="PTHR47385">
    <property type="entry name" value="CALPONIN"/>
    <property type="match status" value="1"/>
</dbReference>
<evidence type="ECO:0000259" key="4">
    <source>
        <dbReference type="PROSITE" id="PS50021"/>
    </source>
</evidence>
<feature type="domain" description="Calponin-homology (CH)" evidence="4">
    <location>
        <begin position="7"/>
        <end position="116"/>
    </location>
</feature>
<evidence type="ECO:0000256" key="2">
    <source>
        <dbReference type="RuleBase" id="RU361224"/>
    </source>
</evidence>
<dbReference type="Pfam" id="PF00307">
    <property type="entry name" value="CH"/>
    <property type="match status" value="1"/>
</dbReference>
<dbReference type="Proteomes" id="UP000695022">
    <property type="component" value="Unplaced"/>
</dbReference>
<dbReference type="InterPro" id="IPR050606">
    <property type="entry name" value="Calponin-like"/>
</dbReference>
<dbReference type="RefSeq" id="XP_014677698.1">
    <property type="nucleotide sequence ID" value="XM_014822212.1"/>
</dbReference>
<feature type="compositionally biased region" description="Basic and acidic residues" evidence="3">
    <location>
        <begin position="124"/>
        <end position="133"/>
    </location>
</feature>
<dbReference type="Gene3D" id="1.10.418.10">
    <property type="entry name" value="Calponin-like domain"/>
    <property type="match status" value="1"/>
</dbReference>
<accession>A0ABM1EZS7</accession>
<dbReference type="GeneID" id="106817539"/>
<evidence type="ECO:0000256" key="1">
    <source>
        <dbReference type="ARBA" id="ARBA00009631"/>
    </source>
</evidence>
<proteinExistence type="inferred from homology"/>
<evidence type="ECO:0000256" key="3">
    <source>
        <dbReference type="SAM" id="MobiDB-lite"/>
    </source>
</evidence>
<dbReference type="InterPro" id="IPR000557">
    <property type="entry name" value="Calponin_repeat"/>
</dbReference>
<feature type="compositionally biased region" description="Polar residues" evidence="3">
    <location>
        <begin position="142"/>
        <end position="161"/>
    </location>
</feature>
<reference evidence="6" key="1">
    <citation type="submission" date="2025-08" db="UniProtKB">
        <authorList>
            <consortium name="RefSeq"/>
        </authorList>
    </citation>
    <scope>IDENTIFICATION</scope>
</reference>
<feature type="non-terminal residue" evidence="6">
    <location>
        <position position="1"/>
    </location>
</feature>
<evidence type="ECO:0000313" key="5">
    <source>
        <dbReference type="Proteomes" id="UP000695022"/>
    </source>
</evidence>
<dbReference type="Pfam" id="PF00402">
    <property type="entry name" value="Calponin"/>
    <property type="match status" value="1"/>
</dbReference>
<dbReference type="InterPro" id="IPR001715">
    <property type="entry name" value="CH_dom"/>
</dbReference>
<dbReference type="PROSITE" id="PS51122">
    <property type="entry name" value="CALPONIN_2"/>
    <property type="match status" value="1"/>
</dbReference>
<dbReference type="InterPro" id="IPR003096">
    <property type="entry name" value="SM22_calponin"/>
</dbReference>